<dbReference type="SUPFAM" id="SSF54236">
    <property type="entry name" value="Ubiquitin-like"/>
    <property type="match status" value="1"/>
</dbReference>
<dbReference type="InterPro" id="IPR036353">
    <property type="entry name" value="XPC-bd_sf"/>
</dbReference>
<feature type="compositionally biased region" description="Low complexity" evidence="1">
    <location>
        <begin position="114"/>
        <end position="127"/>
    </location>
</feature>
<dbReference type="GO" id="GO:0005654">
    <property type="term" value="C:nucleoplasm"/>
    <property type="evidence" value="ECO:0007669"/>
    <property type="project" value="TreeGrafter"/>
</dbReference>
<accession>A0A0L0CE34</accession>
<dbReference type="InterPro" id="IPR000626">
    <property type="entry name" value="Ubiquitin-like_dom"/>
</dbReference>
<feature type="domain" description="UBA" evidence="2">
    <location>
        <begin position="140"/>
        <end position="180"/>
    </location>
</feature>
<feature type="region of interest" description="Disordered" evidence="1">
    <location>
        <begin position="258"/>
        <end position="277"/>
    </location>
</feature>
<dbReference type="FunFam" id="1.10.8.10:FF:000003">
    <property type="entry name" value="UV excision repair protein RAD23 homolog"/>
    <property type="match status" value="1"/>
</dbReference>
<dbReference type="InterPro" id="IPR015360">
    <property type="entry name" value="XPC-bd"/>
</dbReference>
<comment type="caution">
    <text evidence="4">The sequence shown here is derived from an EMBL/GenBank/DDBJ whole genome shotgun (WGS) entry which is preliminary data.</text>
</comment>
<dbReference type="AlphaFoldDB" id="A0A0L0CE34"/>
<dbReference type="OMA" id="MVANIVC"/>
<dbReference type="PANTHER" id="PTHR10621">
    <property type="entry name" value="UV EXCISION REPAIR PROTEIN RAD23"/>
    <property type="match status" value="1"/>
</dbReference>
<dbReference type="EMBL" id="JRES01000509">
    <property type="protein sequence ID" value="KNC30510.1"/>
    <property type="molecule type" value="Genomic_DNA"/>
</dbReference>
<dbReference type="STRING" id="7375.A0A0L0CE34"/>
<dbReference type="SUPFAM" id="SSF101238">
    <property type="entry name" value="XPC-binding domain"/>
    <property type="match status" value="1"/>
</dbReference>
<reference evidence="4 5" key="1">
    <citation type="journal article" date="2015" name="Nat. Commun.">
        <title>Lucilia cuprina genome unlocks parasitic fly biology to underpin future interventions.</title>
        <authorList>
            <person name="Anstead C.A."/>
            <person name="Korhonen P.K."/>
            <person name="Young N.D."/>
            <person name="Hall R.S."/>
            <person name="Jex A.R."/>
            <person name="Murali S.C."/>
            <person name="Hughes D.S."/>
            <person name="Lee S.F."/>
            <person name="Perry T."/>
            <person name="Stroehlein A.J."/>
            <person name="Ansell B.R."/>
            <person name="Breugelmans B."/>
            <person name="Hofmann A."/>
            <person name="Qu J."/>
            <person name="Dugan S."/>
            <person name="Lee S.L."/>
            <person name="Chao H."/>
            <person name="Dinh H."/>
            <person name="Han Y."/>
            <person name="Doddapaneni H.V."/>
            <person name="Worley K.C."/>
            <person name="Muzny D.M."/>
            <person name="Ioannidis P."/>
            <person name="Waterhouse R.M."/>
            <person name="Zdobnov E.M."/>
            <person name="James P.J."/>
            <person name="Bagnall N.H."/>
            <person name="Kotze A.C."/>
            <person name="Gibbs R.A."/>
            <person name="Richards S."/>
            <person name="Batterham P."/>
            <person name="Gasser R.B."/>
        </authorList>
    </citation>
    <scope>NUCLEOTIDE SEQUENCE [LARGE SCALE GENOMIC DNA]</scope>
    <source>
        <strain evidence="4 5">LS</strain>
        <tissue evidence="4">Full body</tissue>
    </source>
</reference>
<dbReference type="SMART" id="SM00165">
    <property type="entry name" value="UBA"/>
    <property type="match status" value="1"/>
</dbReference>
<feature type="region of interest" description="Disordered" evidence="1">
    <location>
        <begin position="102"/>
        <end position="142"/>
    </location>
</feature>
<dbReference type="GO" id="GO:0003684">
    <property type="term" value="F:damaged DNA binding"/>
    <property type="evidence" value="ECO:0007669"/>
    <property type="project" value="InterPro"/>
</dbReference>
<dbReference type="SMART" id="SM00213">
    <property type="entry name" value="UBQ"/>
    <property type="match status" value="1"/>
</dbReference>
<feature type="compositionally biased region" description="Acidic residues" evidence="1">
    <location>
        <begin position="260"/>
        <end position="277"/>
    </location>
</feature>
<evidence type="ECO:0000313" key="4">
    <source>
        <dbReference type="EMBL" id="KNC30510.1"/>
    </source>
</evidence>
<evidence type="ECO:0000259" key="2">
    <source>
        <dbReference type="PROSITE" id="PS50030"/>
    </source>
</evidence>
<dbReference type="Pfam" id="PF09280">
    <property type="entry name" value="XPC-binding"/>
    <property type="match status" value="1"/>
</dbReference>
<dbReference type="GO" id="GO:0070628">
    <property type="term" value="F:proteasome binding"/>
    <property type="evidence" value="ECO:0007669"/>
    <property type="project" value="TreeGrafter"/>
</dbReference>
<dbReference type="SUPFAM" id="SSF46934">
    <property type="entry name" value="UBA-like"/>
    <property type="match status" value="1"/>
</dbReference>
<dbReference type="OrthoDB" id="419317at2759"/>
<dbReference type="Gene3D" id="1.10.10.540">
    <property type="entry name" value="XPC-binding domain"/>
    <property type="match status" value="1"/>
</dbReference>
<evidence type="ECO:0000256" key="1">
    <source>
        <dbReference type="SAM" id="MobiDB-lite"/>
    </source>
</evidence>
<dbReference type="PANTHER" id="PTHR10621:SF0">
    <property type="entry name" value="UV EXCISION REPAIR PROTEIN RAD23"/>
    <property type="match status" value="1"/>
</dbReference>
<dbReference type="InterPro" id="IPR015940">
    <property type="entry name" value="UBA"/>
</dbReference>
<dbReference type="Pfam" id="PF00240">
    <property type="entry name" value="ubiquitin"/>
    <property type="match status" value="1"/>
</dbReference>
<feature type="domain" description="Ubiquitin-like" evidence="3">
    <location>
        <begin position="1"/>
        <end position="73"/>
    </location>
</feature>
<organism evidence="4 5">
    <name type="scientific">Lucilia cuprina</name>
    <name type="common">Green bottle fly</name>
    <name type="synonym">Australian sheep blowfly</name>
    <dbReference type="NCBI Taxonomy" id="7375"/>
    <lineage>
        <taxon>Eukaryota</taxon>
        <taxon>Metazoa</taxon>
        <taxon>Ecdysozoa</taxon>
        <taxon>Arthropoda</taxon>
        <taxon>Hexapoda</taxon>
        <taxon>Insecta</taxon>
        <taxon>Pterygota</taxon>
        <taxon>Neoptera</taxon>
        <taxon>Endopterygota</taxon>
        <taxon>Diptera</taxon>
        <taxon>Brachycera</taxon>
        <taxon>Muscomorpha</taxon>
        <taxon>Oestroidea</taxon>
        <taxon>Calliphoridae</taxon>
        <taxon>Luciliinae</taxon>
        <taxon>Lucilia</taxon>
    </lineage>
</organism>
<sequence>MKLQIKTLNQKSLVVDIEETKTVYELKKELSLYPDIGVRPELQKLIYAGKILVNEDKLSTYNIDVKKFLVIMILKQPVEEPPKAEQQAAKEEAVKDIAVDKVKEQEKTQSKSNETTTTTSPATPVAEAEFKTPTASTGDSKKDELVAQIMGMGYPEVDVRRALAASFYNPDRAVEYLIEGIPTSPSTPEGESYSDTDADLSMTPFEVFRGDPTFQTLRQALQQHPELLDAAIQRVGETNPELLNLISENQQEFLSMLVDGSDDEEYDDDDLGDDEDE</sequence>
<dbReference type="InterPro" id="IPR029071">
    <property type="entry name" value="Ubiquitin-like_domsf"/>
</dbReference>
<dbReference type="CDD" id="cd01805">
    <property type="entry name" value="Ubl_Rad23"/>
    <property type="match status" value="1"/>
</dbReference>
<evidence type="ECO:0008006" key="6">
    <source>
        <dbReference type="Google" id="ProtNLM"/>
    </source>
</evidence>
<dbReference type="CDD" id="cd14280">
    <property type="entry name" value="UBA1_Rad23_like"/>
    <property type="match status" value="1"/>
</dbReference>
<dbReference type="GO" id="GO:0005829">
    <property type="term" value="C:cytosol"/>
    <property type="evidence" value="ECO:0007669"/>
    <property type="project" value="TreeGrafter"/>
</dbReference>
<dbReference type="GO" id="GO:0031593">
    <property type="term" value="F:polyubiquitin modification-dependent protein binding"/>
    <property type="evidence" value="ECO:0007669"/>
    <property type="project" value="TreeGrafter"/>
</dbReference>
<dbReference type="GO" id="GO:0006289">
    <property type="term" value="P:nucleotide-excision repair"/>
    <property type="evidence" value="ECO:0007669"/>
    <property type="project" value="InterPro"/>
</dbReference>
<keyword evidence="5" id="KW-1185">Reference proteome</keyword>
<dbReference type="InterPro" id="IPR009060">
    <property type="entry name" value="UBA-like_sf"/>
</dbReference>
<proteinExistence type="predicted"/>
<dbReference type="Gene3D" id="3.10.20.90">
    <property type="entry name" value="Phosphatidylinositol 3-kinase Catalytic Subunit, Chain A, domain 1"/>
    <property type="match status" value="1"/>
</dbReference>
<gene>
    <name evidence="4" type="ORF">FF38_07829</name>
</gene>
<protein>
    <recommendedName>
        <fullName evidence="6">UV excision repair protein RAD23</fullName>
    </recommendedName>
</protein>
<dbReference type="Proteomes" id="UP000037069">
    <property type="component" value="Unassembled WGS sequence"/>
</dbReference>
<dbReference type="GO" id="GO:0043130">
    <property type="term" value="F:ubiquitin binding"/>
    <property type="evidence" value="ECO:0007669"/>
    <property type="project" value="TreeGrafter"/>
</dbReference>
<name>A0A0L0CE34_LUCCU</name>
<evidence type="ECO:0000313" key="5">
    <source>
        <dbReference type="Proteomes" id="UP000037069"/>
    </source>
</evidence>
<dbReference type="PROSITE" id="PS50053">
    <property type="entry name" value="UBIQUITIN_2"/>
    <property type="match status" value="1"/>
</dbReference>
<dbReference type="PROSITE" id="PS50030">
    <property type="entry name" value="UBA"/>
    <property type="match status" value="1"/>
</dbReference>
<dbReference type="Gene3D" id="1.10.8.10">
    <property type="entry name" value="DNA helicase RuvA subunit, C-terminal domain"/>
    <property type="match status" value="1"/>
</dbReference>
<dbReference type="GO" id="GO:0043161">
    <property type="term" value="P:proteasome-mediated ubiquitin-dependent protein catabolic process"/>
    <property type="evidence" value="ECO:0007669"/>
    <property type="project" value="InterPro"/>
</dbReference>
<evidence type="ECO:0000259" key="3">
    <source>
        <dbReference type="PROSITE" id="PS50053"/>
    </source>
</evidence>
<dbReference type="Pfam" id="PF00627">
    <property type="entry name" value="UBA"/>
    <property type="match status" value="1"/>
</dbReference>